<dbReference type="Proteomes" id="UP000245910">
    <property type="component" value="Chromosome II"/>
</dbReference>
<name>A0A2L2TPC9_9HYPO</name>
<feature type="compositionally biased region" description="Polar residues" evidence="1">
    <location>
        <begin position="9"/>
        <end position="31"/>
    </location>
</feature>
<dbReference type="AlphaFoldDB" id="A0A2L2TPC9"/>
<evidence type="ECO:0000256" key="1">
    <source>
        <dbReference type="SAM" id="MobiDB-lite"/>
    </source>
</evidence>
<evidence type="ECO:0000313" key="3">
    <source>
        <dbReference type="Proteomes" id="UP000245910"/>
    </source>
</evidence>
<feature type="compositionally biased region" description="Basic and acidic residues" evidence="1">
    <location>
        <begin position="32"/>
        <end position="41"/>
    </location>
</feature>
<feature type="region of interest" description="Disordered" evidence="1">
    <location>
        <begin position="1"/>
        <end position="46"/>
    </location>
</feature>
<keyword evidence="3" id="KW-1185">Reference proteome</keyword>
<proteinExistence type="predicted"/>
<evidence type="ECO:0000313" key="2">
    <source>
        <dbReference type="EMBL" id="CEI61285.1"/>
    </source>
</evidence>
<sequence>MVSHHLSTRNRWINSNVDNVQETSSDKSTSGDIKKVTKRTDASNATSATRALLADAMLLGKEPVWNVPEHERSAQEVHPVKDVQ</sequence>
<reference evidence="3" key="1">
    <citation type="submission" date="2014-10" db="EMBL/GenBank/DDBJ databases">
        <authorList>
            <person name="King R."/>
        </authorList>
    </citation>
    <scope>NUCLEOTIDE SEQUENCE [LARGE SCALE GENOMIC DNA]</scope>
    <source>
        <strain evidence="3">A3/5</strain>
    </source>
</reference>
<protein>
    <submittedName>
        <fullName evidence="2">Uncharacterized protein</fullName>
    </submittedName>
</protein>
<accession>A0A2L2TPC9</accession>
<dbReference type="EMBL" id="LN649230">
    <property type="protein sequence ID" value="CEI61285.1"/>
    <property type="molecule type" value="Genomic_DNA"/>
</dbReference>
<organism evidence="2 3">
    <name type="scientific">Fusarium venenatum</name>
    <dbReference type="NCBI Taxonomy" id="56646"/>
    <lineage>
        <taxon>Eukaryota</taxon>
        <taxon>Fungi</taxon>
        <taxon>Dikarya</taxon>
        <taxon>Ascomycota</taxon>
        <taxon>Pezizomycotina</taxon>
        <taxon>Sordariomycetes</taxon>
        <taxon>Hypocreomycetidae</taxon>
        <taxon>Hypocreales</taxon>
        <taxon>Nectriaceae</taxon>
        <taxon>Fusarium</taxon>
    </lineage>
</organism>